<evidence type="ECO:0000313" key="2">
    <source>
        <dbReference type="EMBL" id="MDZ5607959.1"/>
    </source>
</evidence>
<gene>
    <name evidence="2" type="ORF">U2I54_12825</name>
</gene>
<feature type="coiled-coil region" evidence="1">
    <location>
        <begin position="5"/>
        <end position="46"/>
    </location>
</feature>
<evidence type="ECO:0000313" key="3">
    <source>
        <dbReference type="Proteomes" id="UP001291930"/>
    </source>
</evidence>
<dbReference type="Proteomes" id="UP001291930">
    <property type="component" value="Unassembled WGS sequence"/>
</dbReference>
<evidence type="ECO:0000256" key="1">
    <source>
        <dbReference type="SAM" id="Coils"/>
    </source>
</evidence>
<comment type="caution">
    <text evidence="2">The sequence shown here is derived from an EMBL/GenBank/DDBJ whole genome shotgun (WGS) entry which is preliminary data.</text>
</comment>
<dbReference type="EMBL" id="JAXOVW010000024">
    <property type="protein sequence ID" value="MDZ5607959.1"/>
    <property type="molecule type" value="Genomic_DNA"/>
</dbReference>
<reference evidence="3" key="1">
    <citation type="submission" date="2023-11" db="EMBL/GenBank/DDBJ databases">
        <title>Genome Sequence of Bacillus pseudomycoides stain BUPM19.</title>
        <authorList>
            <person name="Farhat A."/>
        </authorList>
    </citation>
    <scope>NUCLEOTIDE SEQUENCE [LARGE SCALE GENOMIC DNA]</scope>
    <source>
        <strain evidence="3">BUPM19</strain>
    </source>
</reference>
<proteinExistence type="predicted"/>
<keyword evidence="1" id="KW-0175">Coiled coil</keyword>
<name>A0ABU5JX00_9BACI</name>
<evidence type="ECO:0008006" key="4">
    <source>
        <dbReference type="Google" id="ProtNLM"/>
    </source>
</evidence>
<protein>
    <recommendedName>
        <fullName evidence="4">SMI1/KNR4 family protein</fullName>
    </recommendedName>
</protein>
<organism evidence="2 3">
    <name type="scientific">Bacillus bingmayongensis</name>
    <dbReference type="NCBI Taxonomy" id="1150157"/>
    <lineage>
        <taxon>Bacteria</taxon>
        <taxon>Bacillati</taxon>
        <taxon>Bacillota</taxon>
        <taxon>Bacilli</taxon>
        <taxon>Bacillales</taxon>
        <taxon>Bacillaceae</taxon>
        <taxon>Bacillus</taxon>
    </lineage>
</organism>
<accession>A0ABU5JX00</accession>
<sequence length="200" mass="23659">MDERKMRLKQKIKIAKQKIKIAKQKIKIAKQKIKIAKQKIKIANQKSGKYKLMSLLPKDMSTVIEKSDVITSPELETILNKVHEKWNFELHKGDFVINYSNFRKEFSWEQEVIQYVQGIDMEEKLINLFLGIDDSPIFLVNGKWVIENFSVLWQCINNDDLWIISPDFSYGVLVCRYGGYLEHDPNPKEIYYAIIKWDNE</sequence>
<keyword evidence="3" id="KW-1185">Reference proteome</keyword>